<evidence type="ECO:0000256" key="2">
    <source>
        <dbReference type="ARBA" id="ARBA00013253"/>
    </source>
</evidence>
<feature type="domain" description="7,8-dihydro-6-hydroxymethylpterin-pyrophosphokinase" evidence="8">
    <location>
        <begin position="86"/>
        <end position="97"/>
    </location>
</feature>
<dbReference type="GO" id="GO:0003848">
    <property type="term" value="F:2-amino-4-hydroxy-6-hydroxymethyldihydropteridine diphosphokinase activity"/>
    <property type="evidence" value="ECO:0007669"/>
    <property type="project" value="UniProtKB-EC"/>
</dbReference>
<evidence type="ECO:0000256" key="3">
    <source>
        <dbReference type="ARBA" id="ARBA00022679"/>
    </source>
</evidence>
<dbReference type="PROSITE" id="PS00794">
    <property type="entry name" value="HPPK"/>
    <property type="match status" value="1"/>
</dbReference>
<dbReference type="EMBL" id="CAFBPU010000032">
    <property type="protein sequence ID" value="CAB5035716.1"/>
    <property type="molecule type" value="Genomic_DNA"/>
</dbReference>
<accession>A0A6J7KFS6</accession>
<evidence type="ECO:0000256" key="7">
    <source>
        <dbReference type="ARBA" id="ARBA00022909"/>
    </source>
</evidence>
<keyword evidence="4" id="KW-0547">Nucleotide-binding</keyword>
<sequence length="170" mass="17914">MSLVAFGLGANLGDRVAALQGAVDILSPHLRNARVSAIYETAPIGGPEQPDYANAVLVGESDASPLDLLSLAQEAESAWHRTREVRWGARTLDVDILCVGDTVSTDPMLTLPHPRAHERAFVLVPWAEVDPEAALPDGRRVAGLADAAMALAGAESVRIRGDITLLVPAP</sequence>
<evidence type="ECO:0000256" key="6">
    <source>
        <dbReference type="ARBA" id="ARBA00022840"/>
    </source>
</evidence>
<dbReference type="PANTHER" id="PTHR43071:SF1">
    <property type="entry name" value="2-AMINO-4-HYDROXY-6-HYDROXYMETHYLDIHYDROPTERIDINE PYROPHOSPHOKINASE"/>
    <property type="match status" value="1"/>
</dbReference>
<evidence type="ECO:0000259" key="8">
    <source>
        <dbReference type="PROSITE" id="PS00794"/>
    </source>
</evidence>
<keyword evidence="5" id="KW-0418">Kinase</keyword>
<dbReference type="GO" id="GO:0046656">
    <property type="term" value="P:folic acid biosynthetic process"/>
    <property type="evidence" value="ECO:0007669"/>
    <property type="project" value="UniProtKB-KW"/>
</dbReference>
<dbReference type="PANTHER" id="PTHR43071">
    <property type="entry name" value="2-AMINO-4-HYDROXY-6-HYDROXYMETHYLDIHYDROPTERIDINE PYROPHOSPHOKINASE"/>
    <property type="match status" value="1"/>
</dbReference>
<dbReference type="GO" id="GO:0005524">
    <property type="term" value="F:ATP binding"/>
    <property type="evidence" value="ECO:0007669"/>
    <property type="project" value="UniProtKB-KW"/>
</dbReference>
<dbReference type="EMBL" id="CAFBND010000095">
    <property type="protein sequence ID" value="CAB4953713.1"/>
    <property type="molecule type" value="Genomic_DNA"/>
</dbReference>
<dbReference type="EMBL" id="CAFBIZ010000273">
    <property type="protein sequence ID" value="CAB4852469.1"/>
    <property type="molecule type" value="Genomic_DNA"/>
</dbReference>
<keyword evidence="6" id="KW-0067">ATP-binding</keyword>
<dbReference type="InterPro" id="IPR000550">
    <property type="entry name" value="Hppk"/>
</dbReference>
<keyword evidence="3" id="KW-0808">Transferase</keyword>
<dbReference type="CDD" id="cd00483">
    <property type="entry name" value="HPPK"/>
    <property type="match status" value="1"/>
</dbReference>
<gene>
    <name evidence="9" type="ORF">UFOPK3268_01673</name>
    <name evidence="10" type="ORF">UFOPK3752_01827</name>
    <name evidence="11" type="ORF">UFOPK4150_01536</name>
</gene>
<evidence type="ECO:0000313" key="10">
    <source>
        <dbReference type="EMBL" id="CAB4953713.1"/>
    </source>
</evidence>
<evidence type="ECO:0000256" key="5">
    <source>
        <dbReference type="ARBA" id="ARBA00022777"/>
    </source>
</evidence>
<dbReference type="GO" id="GO:0046654">
    <property type="term" value="P:tetrahydrofolate biosynthetic process"/>
    <property type="evidence" value="ECO:0007669"/>
    <property type="project" value="UniProtKB-UniPathway"/>
</dbReference>
<dbReference type="NCBIfam" id="TIGR01498">
    <property type="entry name" value="folK"/>
    <property type="match status" value="1"/>
</dbReference>
<dbReference type="Gene3D" id="3.30.70.560">
    <property type="entry name" value="7,8-Dihydro-6-hydroxymethylpterin-pyrophosphokinase HPPK"/>
    <property type="match status" value="1"/>
</dbReference>
<name>A0A6J7KFS6_9ZZZZ</name>
<dbReference type="InterPro" id="IPR035907">
    <property type="entry name" value="Hppk_sf"/>
</dbReference>
<evidence type="ECO:0000256" key="1">
    <source>
        <dbReference type="ARBA" id="ARBA00005051"/>
    </source>
</evidence>
<proteinExistence type="predicted"/>
<evidence type="ECO:0000256" key="4">
    <source>
        <dbReference type="ARBA" id="ARBA00022741"/>
    </source>
</evidence>
<dbReference type="UniPathway" id="UPA00077">
    <property type="reaction ID" value="UER00155"/>
</dbReference>
<dbReference type="Pfam" id="PF01288">
    <property type="entry name" value="HPPK"/>
    <property type="match status" value="1"/>
</dbReference>
<dbReference type="GO" id="GO:0016301">
    <property type="term" value="F:kinase activity"/>
    <property type="evidence" value="ECO:0007669"/>
    <property type="project" value="UniProtKB-KW"/>
</dbReference>
<protein>
    <recommendedName>
        <fullName evidence="2">2-amino-4-hydroxy-6-hydroxymethyldihydropteridine diphosphokinase</fullName>
        <ecNumber evidence="2">2.7.6.3</ecNumber>
    </recommendedName>
</protein>
<organism evidence="10">
    <name type="scientific">freshwater metagenome</name>
    <dbReference type="NCBI Taxonomy" id="449393"/>
    <lineage>
        <taxon>unclassified sequences</taxon>
        <taxon>metagenomes</taxon>
        <taxon>ecological metagenomes</taxon>
    </lineage>
</organism>
<evidence type="ECO:0000313" key="9">
    <source>
        <dbReference type="EMBL" id="CAB4852469.1"/>
    </source>
</evidence>
<comment type="pathway">
    <text evidence="1">Cofactor biosynthesis; tetrahydrofolate biosynthesis; 2-amino-4-hydroxy-6-hydroxymethyl-7,8-dihydropteridine diphosphate from 7,8-dihydroneopterin triphosphate: step 4/4.</text>
</comment>
<evidence type="ECO:0000313" key="11">
    <source>
        <dbReference type="EMBL" id="CAB5035716.1"/>
    </source>
</evidence>
<reference evidence="10" key="1">
    <citation type="submission" date="2020-05" db="EMBL/GenBank/DDBJ databases">
        <authorList>
            <person name="Chiriac C."/>
            <person name="Salcher M."/>
            <person name="Ghai R."/>
            <person name="Kavagutti S V."/>
        </authorList>
    </citation>
    <scope>NUCLEOTIDE SEQUENCE</scope>
</reference>
<dbReference type="AlphaFoldDB" id="A0A6J7KFS6"/>
<keyword evidence="7" id="KW-0289">Folate biosynthesis</keyword>
<dbReference type="EC" id="2.7.6.3" evidence="2"/>
<dbReference type="SUPFAM" id="SSF55083">
    <property type="entry name" value="6-hydroxymethyl-7,8-dihydropterin pyrophosphokinase, HPPK"/>
    <property type="match status" value="1"/>
</dbReference>